<evidence type="ECO:0000259" key="19">
    <source>
        <dbReference type="SMART" id="SM00482"/>
    </source>
</evidence>
<proteinExistence type="inferred from homology"/>
<dbReference type="NCBIfam" id="NF004397">
    <property type="entry name" value="PRK05755.1"/>
    <property type="match status" value="1"/>
</dbReference>
<keyword evidence="8 16" id="KW-0227">DNA damage</keyword>
<feature type="domain" description="5'-3' exonuclease" evidence="18">
    <location>
        <begin position="3"/>
        <end position="260"/>
    </location>
</feature>
<dbReference type="CDD" id="cd09898">
    <property type="entry name" value="H3TH_53EXO"/>
    <property type="match status" value="1"/>
</dbReference>
<dbReference type="EC" id="2.7.7.7" evidence="2 15"/>
<keyword evidence="7" id="KW-0540">Nuclease</keyword>
<keyword evidence="9 16" id="KW-0378">Hydrolase</keyword>
<evidence type="ECO:0000259" key="17">
    <source>
        <dbReference type="SMART" id="SM00474"/>
    </source>
</evidence>
<comment type="function">
    <text evidence="16">In addition to polymerase activity, this DNA polymerase exhibits 3'-5' and 5'-3' exonuclease activity.</text>
</comment>
<protein>
    <recommendedName>
        <fullName evidence="3 15">DNA polymerase I</fullName>
        <ecNumber evidence="2 15">2.7.7.7</ecNumber>
    </recommendedName>
</protein>
<dbReference type="GO" id="GO:0003887">
    <property type="term" value="F:DNA-directed DNA polymerase activity"/>
    <property type="evidence" value="ECO:0007669"/>
    <property type="project" value="UniProtKB-EC"/>
</dbReference>
<evidence type="ECO:0000256" key="11">
    <source>
        <dbReference type="ARBA" id="ARBA00022932"/>
    </source>
</evidence>
<dbReference type="SMART" id="SM00279">
    <property type="entry name" value="HhH2"/>
    <property type="match status" value="1"/>
</dbReference>
<organism evidence="20 21">
    <name type="scientific">Paludisphaera mucosa</name>
    <dbReference type="NCBI Taxonomy" id="3030827"/>
    <lineage>
        <taxon>Bacteria</taxon>
        <taxon>Pseudomonadati</taxon>
        <taxon>Planctomycetota</taxon>
        <taxon>Planctomycetia</taxon>
        <taxon>Isosphaerales</taxon>
        <taxon>Isosphaeraceae</taxon>
        <taxon>Paludisphaera</taxon>
    </lineage>
</organism>
<gene>
    <name evidence="16 20" type="primary">polA</name>
    <name evidence="20" type="ORF">PZE19_05000</name>
</gene>
<dbReference type="PANTHER" id="PTHR10133">
    <property type="entry name" value="DNA POLYMERASE I"/>
    <property type="match status" value="1"/>
</dbReference>
<dbReference type="InterPro" id="IPR008918">
    <property type="entry name" value="HhH2"/>
</dbReference>
<dbReference type="SUPFAM" id="SSF88723">
    <property type="entry name" value="PIN domain-like"/>
    <property type="match status" value="1"/>
</dbReference>
<evidence type="ECO:0000256" key="5">
    <source>
        <dbReference type="ARBA" id="ARBA00022695"/>
    </source>
</evidence>
<sequence>MANRPTFYILDAYSLIFQVFHAIPEMTSPSGGPTNASFGIFRDLLNLARDRKPDYLAAAFDGAGPVFRSDIFADYKANRAAMPDNLVPQIAVIRSIFEGFNVPVLVMPGMEADDVIATLARRGEERGLDVFICTSDKDARQLISDHVKILNLRKNTIMDEEALEKDWGIRPSQVVDFLSLTGDTVDNVPGIPGIGPVLASGYLKQFGDLDTLLANPDQVKGPKKQQAIREHADLARRARTLVALRDDLELELDWEALKASPPNVAALRTICIDSGFHRFIAELSESTGPETPETPRAEWVAQYSTVDTPEAFRDFLEELRKQERFCIDTETTSLNPLLSSLVGIAVSWKSGEGYYIPLRAPIGFRILDPQLVLDGLRPILADPKVEKIGQNLKYDMLAFNRAGVAIEGPITDTMILSYLLESGERNHSLDQLSDRLLGHTMIPISALIGKGKNQLRMDQIDVPRIAEYAGEDADATWRIYEILAPRVREEGLWELYSDLERPLISILAAMEEIGVKVDVPRLEQLSGEFAVRLARMEEEIHHLAGRPFNINSVPQLRQILFEELKLPKLQKTPGGELSTATEVLEELASKHPLPALLVQHRQLTKLKGTYLDALPLLVHPEDGRIHASFNQGVAATGRLSSSDPNLQNIPVRTEEGRQIRQAFVAEGPDKKLLTADYSQIELRVLAHFSGDPTLQRAFAADHDIHRSVAAKIYGVSEDQVDDTMRRVAKTVNFGVIYGLSPFGLAGRLGIKQAEAARYIDAYFQEYQGVDQFITRTLESAQTAGRVETILGRRRPIAGIKATTGRNRNLAERLAVNTVIQGSAADLIKRAMILVDRRLREAKLKARMILQIHDELLFESPVDELPALAALVRDEMTGALALSVPLRVDLAVGANWLDVETPDF</sequence>
<evidence type="ECO:0000256" key="9">
    <source>
        <dbReference type="ARBA" id="ARBA00022801"/>
    </source>
</evidence>
<keyword evidence="4 16" id="KW-0808">Transferase</keyword>
<dbReference type="InterPro" id="IPR002421">
    <property type="entry name" value="5-3_exonuclease"/>
</dbReference>
<dbReference type="Gene3D" id="3.40.50.1010">
    <property type="entry name" value="5'-nuclease"/>
    <property type="match status" value="1"/>
</dbReference>
<dbReference type="InterPro" id="IPR036279">
    <property type="entry name" value="5-3_exonuclease_C_sf"/>
</dbReference>
<dbReference type="PROSITE" id="PS00447">
    <property type="entry name" value="DNA_POLYMERASE_A"/>
    <property type="match status" value="1"/>
</dbReference>
<dbReference type="NCBIfam" id="TIGR00593">
    <property type="entry name" value="pola"/>
    <property type="match status" value="1"/>
</dbReference>
<dbReference type="RefSeq" id="WP_277859473.1">
    <property type="nucleotide sequence ID" value="NZ_JARRAG010000001.1"/>
</dbReference>
<dbReference type="CDD" id="cd08637">
    <property type="entry name" value="DNA_pol_A_pol_I_C"/>
    <property type="match status" value="1"/>
</dbReference>
<keyword evidence="21" id="KW-1185">Reference proteome</keyword>
<evidence type="ECO:0000256" key="7">
    <source>
        <dbReference type="ARBA" id="ARBA00022722"/>
    </source>
</evidence>
<comment type="caution">
    <text evidence="20">The sequence shown here is derived from an EMBL/GenBank/DDBJ whole genome shotgun (WGS) entry which is preliminary data.</text>
</comment>
<comment type="catalytic activity">
    <reaction evidence="14 16">
        <text>DNA(n) + a 2'-deoxyribonucleoside 5'-triphosphate = DNA(n+1) + diphosphate</text>
        <dbReference type="Rhea" id="RHEA:22508"/>
        <dbReference type="Rhea" id="RHEA-COMP:17339"/>
        <dbReference type="Rhea" id="RHEA-COMP:17340"/>
        <dbReference type="ChEBI" id="CHEBI:33019"/>
        <dbReference type="ChEBI" id="CHEBI:61560"/>
        <dbReference type="ChEBI" id="CHEBI:173112"/>
        <dbReference type="EC" id="2.7.7.7"/>
    </reaction>
</comment>
<dbReference type="PANTHER" id="PTHR10133:SF27">
    <property type="entry name" value="DNA POLYMERASE NU"/>
    <property type="match status" value="1"/>
</dbReference>
<dbReference type="SMART" id="SM00474">
    <property type="entry name" value="35EXOc"/>
    <property type="match status" value="1"/>
</dbReference>
<accession>A0ABT6F697</accession>
<dbReference type="Pfam" id="PF00476">
    <property type="entry name" value="DNA_pol_A"/>
    <property type="match status" value="1"/>
</dbReference>
<dbReference type="SMART" id="SM00482">
    <property type="entry name" value="POLAc"/>
    <property type="match status" value="1"/>
</dbReference>
<dbReference type="SMART" id="SM00475">
    <property type="entry name" value="53EXOc"/>
    <property type="match status" value="1"/>
</dbReference>
<keyword evidence="6 16" id="KW-0235">DNA replication</keyword>
<keyword evidence="5 16" id="KW-0548">Nucleotidyltransferase</keyword>
<evidence type="ECO:0000256" key="12">
    <source>
        <dbReference type="ARBA" id="ARBA00023125"/>
    </source>
</evidence>
<keyword evidence="11 16" id="KW-0239">DNA-directed DNA polymerase</keyword>
<dbReference type="InterPro" id="IPR020045">
    <property type="entry name" value="DNA_polI_H3TH"/>
</dbReference>
<evidence type="ECO:0000256" key="3">
    <source>
        <dbReference type="ARBA" id="ARBA00020311"/>
    </source>
</evidence>
<dbReference type="SUPFAM" id="SSF53098">
    <property type="entry name" value="Ribonuclease H-like"/>
    <property type="match status" value="1"/>
</dbReference>
<dbReference type="InterPro" id="IPR020046">
    <property type="entry name" value="5-3_exonucl_a-hlix_arch_N"/>
</dbReference>
<dbReference type="CDD" id="cd09859">
    <property type="entry name" value="PIN_53EXO"/>
    <property type="match status" value="1"/>
</dbReference>
<name>A0ABT6F697_9BACT</name>
<dbReference type="Proteomes" id="UP001216907">
    <property type="component" value="Unassembled WGS sequence"/>
</dbReference>
<dbReference type="InterPro" id="IPR029060">
    <property type="entry name" value="PIN-like_dom_sf"/>
</dbReference>
<dbReference type="Gene3D" id="1.20.1060.10">
    <property type="entry name" value="Taq DNA Polymerase, Chain T, domain 4"/>
    <property type="match status" value="1"/>
</dbReference>
<evidence type="ECO:0000256" key="10">
    <source>
        <dbReference type="ARBA" id="ARBA00022839"/>
    </source>
</evidence>
<dbReference type="Pfam" id="PF01367">
    <property type="entry name" value="5_3_exonuc"/>
    <property type="match status" value="1"/>
</dbReference>
<dbReference type="InterPro" id="IPR002562">
    <property type="entry name" value="3'-5'_exonuclease_dom"/>
</dbReference>
<evidence type="ECO:0000256" key="1">
    <source>
        <dbReference type="ARBA" id="ARBA00007705"/>
    </source>
</evidence>
<dbReference type="InterPro" id="IPR012337">
    <property type="entry name" value="RNaseH-like_sf"/>
</dbReference>
<feature type="domain" description="3'-5' exonuclease" evidence="17">
    <location>
        <begin position="303"/>
        <end position="488"/>
    </location>
</feature>
<reference evidence="20 21" key="1">
    <citation type="submission" date="2023-03" db="EMBL/GenBank/DDBJ databases">
        <title>Paludisphaera mucosa sp. nov. a novel planctomycete from northern fen.</title>
        <authorList>
            <person name="Ivanova A."/>
        </authorList>
    </citation>
    <scope>NUCLEOTIDE SEQUENCE [LARGE SCALE GENOMIC DNA]</scope>
    <source>
        <strain evidence="20 21">Pla2</strain>
    </source>
</reference>
<evidence type="ECO:0000256" key="2">
    <source>
        <dbReference type="ARBA" id="ARBA00012417"/>
    </source>
</evidence>
<dbReference type="Gene3D" id="3.30.420.10">
    <property type="entry name" value="Ribonuclease H-like superfamily/Ribonuclease H"/>
    <property type="match status" value="1"/>
</dbReference>
<dbReference type="InterPro" id="IPR001098">
    <property type="entry name" value="DNA-dir_DNA_pol_A_palm_dom"/>
</dbReference>
<dbReference type="PRINTS" id="PR00868">
    <property type="entry name" value="DNAPOLI"/>
</dbReference>
<dbReference type="SUPFAM" id="SSF56672">
    <property type="entry name" value="DNA/RNA polymerases"/>
    <property type="match status" value="1"/>
</dbReference>
<evidence type="ECO:0000259" key="18">
    <source>
        <dbReference type="SMART" id="SM00475"/>
    </source>
</evidence>
<evidence type="ECO:0000313" key="21">
    <source>
        <dbReference type="Proteomes" id="UP001216907"/>
    </source>
</evidence>
<comment type="similarity">
    <text evidence="1 16">Belongs to the DNA polymerase type-A family.</text>
</comment>
<dbReference type="SUPFAM" id="SSF47807">
    <property type="entry name" value="5' to 3' exonuclease, C-terminal subdomain"/>
    <property type="match status" value="1"/>
</dbReference>
<dbReference type="Pfam" id="PF02739">
    <property type="entry name" value="5_3_exonuc_N"/>
    <property type="match status" value="1"/>
</dbReference>
<dbReference type="InterPro" id="IPR018320">
    <property type="entry name" value="DNA_polymerase_1"/>
</dbReference>
<evidence type="ECO:0000313" key="20">
    <source>
        <dbReference type="EMBL" id="MDG3003117.1"/>
    </source>
</evidence>
<keyword evidence="12 16" id="KW-0238">DNA-binding</keyword>
<evidence type="ECO:0000256" key="13">
    <source>
        <dbReference type="ARBA" id="ARBA00023204"/>
    </source>
</evidence>
<dbReference type="InterPro" id="IPR002298">
    <property type="entry name" value="DNA_polymerase_A"/>
</dbReference>
<evidence type="ECO:0000256" key="8">
    <source>
        <dbReference type="ARBA" id="ARBA00022763"/>
    </source>
</evidence>
<dbReference type="Gene3D" id="1.10.150.20">
    <property type="entry name" value="5' to 3' exonuclease, C-terminal subdomain"/>
    <property type="match status" value="2"/>
</dbReference>
<dbReference type="InterPro" id="IPR036397">
    <property type="entry name" value="RNaseH_sf"/>
</dbReference>
<dbReference type="InterPro" id="IPR043502">
    <property type="entry name" value="DNA/RNA_pol_sf"/>
</dbReference>
<evidence type="ECO:0000256" key="15">
    <source>
        <dbReference type="NCBIfam" id="TIGR00593"/>
    </source>
</evidence>
<keyword evidence="10 16" id="KW-0269">Exonuclease</keyword>
<evidence type="ECO:0000256" key="4">
    <source>
        <dbReference type="ARBA" id="ARBA00022679"/>
    </source>
</evidence>
<dbReference type="CDD" id="cd06139">
    <property type="entry name" value="DNA_polA_I_Ecoli_like_exo"/>
    <property type="match status" value="1"/>
</dbReference>
<evidence type="ECO:0000256" key="14">
    <source>
        <dbReference type="ARBA" id="ARBA00049244"/>
    </source>
</evidence>
<dbReference type="InterPro" id="IPR019760">
    <property type="entry name" value="DNA-dir_DNA_pol_A_CS"/>
</dbReference>
<dbReference type="Gene3D" id="3.30.70.370">
    <property type="match status" value="1"/>
</dbReference>
<feature type="domain" description="DNA-directed DNA polymerase family A palm" evidence="19">
    <location>
        <begin position="656"/>
        <end position="863"/>
    </location>
</feature>
<evidence type="ECO:0000256" key="16">
    <source>
        <dbReference type="RuleBase" id="RU004460"/>
    </source>
</evidence>
<evidence type="ECO:0000256" key="6">
    <source>
        <dbReference type="ARBA" id="ARBA00022705"/>
    </source>
</evidence>
<dbReference type="Pfam" id="PF01612">
    <property type="entry name" value="DNA_pol_A_exo1"/>
    <property type="match status" value="1"/>
</dbReference>
<keyword evidence="13 16" id="KW-0234">DNA repair</keyword>
<dbReference type="EMBL" id="JARRAG010000001">
    <property type="protein sequence ID" value="MDG3003117.1"/>
    <property type="molecule type" value="Genomic_DNA"/>
</dbReference>